<feature type="region of interest" description="Disordered" evidence="1">
    <location>
        <begin position="445"/>
        <end position="471"/>
    </location>
</feature>
<feature type="compositionally biased region" description="Acidic residues" evidence="1">
    <location>
        <begin position="663"/>
        <end position="674"/>
    </location>
</feature>
<feature type="compositionally biased region" description="Low complexity" evidence="1">
    <location>
        <begin position="613"/>
        <end position="628"/>
    </location>
</feature>
<feature type="compositionally biased region" description="Basic and acidic residues" evidence="1">
    <location>
        <begin position="685"/>
        <end position="703"/>
    </location>
</feature>
<protein>
    <submittedName>
        <fullName evidence="2">Uncharacterized protein</fullName>
    </submittedName>
</protein>
<organism evidence="2 3">
    <name type="scientific">Cryptococcus wingfieldii CBS 7118</name>
    <dbReference type="NCBI Taxonomy" id="1295528"/>
    <lineage>
        <taxon>Eukaryota</taxon>
        <taxon>Fungi</taxon>
        <taxon>Dikarya</taxon>
        <taxon>Basidiomycota</taxon>
        <taxon>Agaricomycotina</taxon>
        <taxon>Tremellomycetes</taxon>
        <taxon>Tremellales</taxon>
        <taxon>Cryptococcaceae</taxon>
        <taxon>Cryptococcus</taxon>
    </lineage>
</organism>
<name>A0A1E3JML1_9TREE</name>
<dbReference type="EMBL" id="AWGH01000006">
    <property type="protein sequence ID" value="ODO02053.1"/>
    <property type="molecule type" value="Genomic_DNA"/>
</dbReference>
<proteinExistence type="predicted"/>
<dbReference type="OrthoDB" id="2563506at2759"/>
<dbReference type="AlphaFoldDB" id="A0A1E3JML1"/>
<evidence type="ECO:0000313" key="2">
    <source>
        <dbReference type="EMBL" id="ODO02053.1"/>
    </source>
</evidence>
<feature type="region of interest" description="Disordered" evidence="1">
    <location>
        <begin position="171"/>
        <end position="199"/>
    </location>
</feature>
<evidence type="ECO:0000256" key="1">
    <source>
        <dbReference type="SAM" id="MobiDB-lite"/>
    </source>
</evidence>
<feature type="compositionally biased region" description="Basic residues" evidence="1">
    <location>
        <begin position="647"/>
        <end position="656"/>
    </location>
</feature>
<feature type="compositionally biased region" description="Basic residues" evidence="1">
    <location>
        <begin position="629"/>
        <end position="639"/>
    </location>
</feature>
<sequence length="703" mass="75829">MDMVELGMDTAWCLACSKQLDNPKSTYCSDVCRHQDSLPLDNALDVAEITWPSSMASHPTEANGDRPTVQPYGPLEEVLTGNQFRGRRAYSFPAHQTQEAPLLPGSRRQTQTQETLQFVRKSHRVSATLSHNVSPHLGPVVASRASKGFGKLSKTTGNNTPLVPDSVFCSNSESSDNECVGQSPRNVARRMSSKSTRGDYLSETIRLPRAPVPRRFSVNLMMEPAPPRARPALEPAHTLPIAHKPSSPVARMAATSAGSRSREDIVSWLNEVKCLPNQADGDTDLSFNRHDTITPTQERVEWVGENGLSTTPQGRFGSALAGLSTIRGFSAVRAFASAAGSNPPTTTVPAAIAAAKNPEMPSTIQATPSQAEVSRVAVTAVSTEHDDSGYVMSHVGATPTLSTISLSEVVDPLTDGGENVDFFSDEQSANGDYSYVQRRLSAAITGPNAPNAPKSGDESAKLADPPKASSAIRPLTNTARAIWSFSNYLRSFAPLSISSVAPSPRKAESPISPTSSAPAKPPSPRAYTSPASILHDQPKDISIAPMPTAHQPPPPEPESPVKEMVRSLPMNIVHPAGMQNVALERRVQREQEAEMGMDAHWSPSKSRSRARGSAKGSRVRAASPSRSGSRGRSRGRRSRAREMSKVRGSHSRHGRKVSYDADASGEDEPEDDDDARGRSRRPRGLRMESMEDDRRGRDRTVKA</sequence>
<feature type="region of interest" description="Disordered" evidence="1">
    <location>
        <begin position="589"/>
        <end position="703"/>
    </location>
</feature>
<dbReference type="GeneID" id="30191997"/>
<dbReference type="Pfam" id="PF12855">
    <property type="entry name" value="Ecl1"/>
    <property type="match status" value="1"/>
</dbReference>
<keyword evidence="3" id="KW-1185">Reference proteome</keyword>
<gene>
    <name evidence="2" type="ORF">L198_02784</name>
</gene>
<feature type="region of interest" description="Disordered" evidence="1">
    <location>
        <begin position="500"/>
        <end position="531"/>
    </location>
</feature>
<dbReference type="InterPro" id="IPR024368">
    <property type="entry name" value="Ecl1/2/3"/>
</dbReference>
<reference evidence="2 3" key="1">
    <citation type="submission" date="2016-06" db="EMBL/GenBank/DDBJ databases">
        <title>Evolution of pathogenesis and genome organization in the Tremellales.</title>
        <authorList>
            <person name="Cuomo C."/>
            <person name="Litvintseva A."/>
            <person name="Heitman J."/>
            <person name="Chen Y."/>
            <person name="Sun S."/>
            <person name="Springer D."/>
            <person name="Dromer F."/>
            <person name="Young S."/>
            <person name="Zeng Q."/>
            <person name="Chapman S."/>
            <person name="Gujja S."/>
            <person name="Saif S."/>
            <person name="Birren B."/>
        </authorList>
    </citation>
    <scope>NUCLEOTIDE SEQUENCE [LARGE SCALE GENOMIC DNA]</scope>
    <source>
        <strain evidence="2 3">CBS 7118</strain>
    </source>
</reference>
<dbReference type="RefSeq" id="XP_019033305.1">
    <property type="nucleotide sequence ID" value="XM_019174926.1"/>
</dbReference>
<accession>A0A1E3JML1</accession>
<dbReference type="Proteomes" id="UP000094819">
    <property type="component" value="Unassembled WGS sequence"/>
</dbReference>
<feature type="compositionally biased region" description="Low complexity" evidence="1">
    <location>
        <begin position="509"/>
        <end position="518"/>
    </location>
</feature>
<evidence type="ECO:0000313" key="3">
    <source>
        <dbReference type="Proteomes" id="UP000094819"/>
    </source>
</evidence>
<comment type="caution">
    <text evidence="2">The sequence shown here is derived from an EMBL/GenBank/DDBJ whole genome shotgun (WGS) entry which is preliminary data.</text>
</comment>
<feature type="region of interest" description="Disordered" evidence="1">
    <location>
        <begin position="542"/>
        <end position="561"/>
    </location>
</feature>